<evidence type="ECO:0000256" key="1">
    <source>
        <dbReference type="ARBA" id="ARBA00001936"/>
    </source>
</evidence>
<dbReference type="PANTHER" id="PTHR32494">
    <property type="entry name" value="ALLANTOATE DEIMINASE-RELATED"/>
    <property type="match status" value="1"/>
</dbReference>
<feature type="binding site" evidence="7">
    <location>
        <position position="102"/>
    </location>
    <ligand>
        <name>Zn(2+)</name>
        <dbReference type="ChEBI" id="CHEBI:29105"/>
        <label>1</label>
    </ligand>
</feature>
<evidence type="ECO:0000256" key="5">
    <source>
        <dbReference type="ARBA" id="ARBA00022801"/>
    </source>
</evidence>
<feature type="binding site" evidence="7">
    <location>
        <position position="213"/>
    </location>
    <ligand>
        <name>Zn(2+)</name>
        <dbReference type="ChEBI" id="CHEBI:29105"/>
        <label>1</label>
    </ligand>
</feature>
<dbReference type="InterPro" id="IPR010158">
    <property type="entry name" value="Amidase_Cbmase"/>
</dbReference>
<dbReference type="CDD" id="cd03884">
    <property type="entry name" value="M20_bAS"/>
    <property type="match status" value="1"/>
</dbReference>
<evidence type="ECO:0000256" key="3">
    <source>
        <dbReference type="ARBA" id="ARBA00011738"/>
    </source>
</evidence>
<accession>A0A2T0VT60</accession>
<dbReference type="PIRSF" id="PIRSF001235">
    <property type="entry name" value="Amidase_carbamoylase"/>
    <property type="match status" value="1"/>
</dbReference>
<dbReference type="InterPro" id="IPR011650">
    <property type="entry name" value="Peptidase_M20_dimer"/>
</dbReference>
<dbReference type="OrthoDB" id="9808195at2"/>
<dbReference type="Gene3D" id="3.30.70.360">
    <property type="match status" value="1"/>
</dbReference>
<keyword evidence="7" id="KW-0862">Zinc</keyword>
<gene>
    <name evidence="9" type="ORF">CLV38_1482</name>
</gene>
<dbReference type="GO" id="GO:0016813">
    <property type="term" value="F:hydrolase activity, acting on carbon-nitrogen (but not peptide) bonds, in linear amidines"/>
    <property type="evidence" value="ECO:0007669"/>
    <property type="project" value="InterPro"/>
</dbReference>
<dbReference type="EMBL" id="PVTO01000048">
    <property type="protein sequence ID" value="PRY73993.1"/>
    <property type="molecule type" value="Genomic_DNA"/>
</dbReference>
<dbReference type="Proteomes" id="UP000238205">
    <property type="component" value="Unassembled WGS sequence"/>
</dbReference>
<keyword evidence="4 7" id="KW-0479">Metal-binding</keyword>
<dbReference type="PANTHER" id="PTHR32494:SF19">
    <property type="entry name" value="ALLANTOATE DEIMINASE-RELATED"/>
    <property type="match status" value="1"/>
</dbReference>
<dbReference type="RefSeq" id="WP_106196375.1">
    <property type="nucleotide sequence ID" value="NZ_PVTO01000048.1"/>
</dbReference>
<feature type="binding site" evidence="7">
    <location>
        <position position="148"/>
    </location>
    <ligand>
        <name>Zn(2+)</name>
        <dbReference type="ChEBI" id="CHEBI:29105"/>
        <label>2</label>
    </ligand>
</feature>
<comment type="cofactor">
    <cofactor evidence="7">
        <name>Zn(2+)</name>
        <dbReference type="ChEBI" id="CHEBI:29105"/>
    </cofactor>
    <text evidence="7">Binds 2 Zn(2+) ions per subunit.</text>
</comment>
<comment type="subunit">
    <text evidence="3">Homodimer.</text>
</comment>
<keyword evidence="5" id="KW-0378">Hydrolase</keyword>
<sequence>MENTGYDLEKLLMKTYDSKLSENGVSGERLAKRLGRLSQIGLTEDNGSRRPGFSLQEREAKDCVIEWMQEAGLTVREDGAGNIIGRLAGKQPEKPVILSGSHVDTVPNGGHFDGTIGVLSSLEVAQAWKDTGYIPEKPYEVVVFTDEEGSRFNGGLTGSEAMMGDTDIDAMSAKRDFEGRLFGEVISDVGLSVDGFKEAKRSFEEIESFVEVHIEQGKRLEKENLPCGIVTGIAGPYWLKLTFKGLAGHAGNTPMTDRQDALVAAGHFIHYISHLPGKINDSAVATVGNIEVKPNGTNVIPGEVVVYVDIRDIYEESRQQLITSILESAETISQSWGISLETETVHNVAPVPIPKELQEKLKKAASASGITPYALPSGAGHDAMIVGQHLPSALLFVRSKKGISHNPAEWSDLNDCVQTVKVLKHYLESIQKD</sequence>
<feature type="domain" description="Peptidase M20 dimerisation" evidence="8">
    <location>
        <begin position="235"/>
        <end position="331"/>
    </location>
</feature>
<dbReference type="Pfam" id="PF07687">
    <property type="entry name" value="M20_dimer"/>
    <property type="match status" value="1"/>
</dbReference>
<evidence type="ECO:0000256" key="4">
    <source>
        <dbReference type="ARBA" id="ARBA00022723"/>
    </source>
</evidence>
<evidence type="ECO:0000313" key="9">
    <source>
        <dbReference type="EMBL" id="PRY73993.1"/>
    </source>
</evidence>
<dbReference type="NCBIfam" id="NF006771">
    <property type="entry name" value="PRK09290.1-5"/>
    <property type="match status" value="1"/>
</dbReference>
<organism evidence="9 10">
    <name type="scientific">Alkalibacterium olivapovliticus</name>
    <dbReference type="NCBI Taxonomy" id="99907"/>
    <lineage>
        <taxon>Bacteria</taxon>
        <taxon>Bacillati</taxon>
        <taxon>Bacillota</taxon>
        <taxon>Bacilli</taxon>
        <taxon>Lactobacillales</taxon>
        <taxon>Carnobacteriaceae</taxon>
        <taxon>Alkalibacterium</taxon>
    </lineage>
</organism>
<dbReference type="InterPro" id="IPR002933">
    <property type="entry name" value="Peptidase_M20"/>
</dbReference>
<keyword evidence="6" id="KW-0464">Manganese</keyword>
<evidence type="ECO:0000256" key="6">
    <source>
        <dbReference type="ARBA" id="ARBA00023211"/>
    </source>
</evidence>
<dbReference type="NCBIfam" id="TIGR01879">
    <property type="entry name" value="hydantase"/>
    <property type="match status" value="1"/>
</dbReference>
<feature type="binding site" evidence="7">
    <location>
        <position position="405"/>
    </location>
    <ligand>
        <name>Zn(2+)</name>
        <dbReference type="ChEBI" id="CHEBI:29105"/>
        <label>2</label>
    </ligand>
</feature>
<dbReference type="GO" id="GO:0046872">
    <property type="term" value="F:metal ion binding"/>
    <property type="evidence" value="ECO:0007669"/>
    <property type="project" value="UniProtKB-KW"/>
</dbReference>
<evidence type="ECO:0000259" key="8">
    <source>
        <dbReference type="Pfam" id="PF07687"/>
    </source>
</evidence>
<comment type="cofactor">
    <cofactor evidence="1">
        <name>Mn(2+)</name>
        <dbReference type="ChEBI" id="CHEBI:29035"/>
    </cofactor>
</comment>
<comment type="similarity">
    <text evidence="2">Belongs to the peptidase M20 family.</text>
</comment>
<comment type="caution">
    <text evidence="9">The sequence shown here is derived from an EMBL/GenBank/DDBJ whole genome shotgun (WGS) entry which is preliminary data.</text>
</comment>
<dbReference type="Pfam" id="PF01546">
    <property type="entry name" value="Peptidase_M20"/>
    <property type="match status" value="1"/>
</dbReference>
<protein>
    <submittedName>
        <fullName evidence="9">Allantoate deiminase</fullName>
    </submittedName>
</protein>
<dbReference type="InterPro" id="IPR036264">
    <property type="entry name" value="Bact_exopeptidase_dim_dom"/>
</dbReference>
<dbReference type="SUPFAM" id="SSF53187">
    <property type="entry name" value="Zn-dependent exopeptidases"/>
    <property type="match status" value="1"/>
</dbReference>
<dbReference type="Gene3D" id="3.40.630.10">
    <property type="entry name" value="Zn peptidases"/>
    <property type="match status" value="1"/>
</dbReference>
<evidence type="ECO:0000256" key="2">
    <source>
        <dbReference type="ARBA" id="ARBA00006153"/>
    </source>
</evidence>
<keyword evidence="10" id="KW-1185">Reference proteome</keyword>
<dbReference type="AlphaFoldDB" id="A0A2T0VT60"/>
<proteinExistence type="inferred from homology"/>
<dbReference type="SUPFAM" id="SSF55031">
    <property type="entry name" value="Bacterial exopeptidase dimerisation domain"/>
    <property type="match status" value="1"/>
</dbReference>
<feature type="binding site" evidence="7">
    <location>
        <position position="113"/>
    </location>
    <ligand>
        <name>Zn(2+)</name>
        <dbReference type="ChEBI" id="CHEBI:29105"/>
        <label>2</label>
    </ligand>
</feature>
<name>A0A2T0VT60_9LACT</name>
<evidence type="ECO:0000256" key="7">
    <source>
        <dbReference type="PIRSR" id="PIRSR001235-1"/>
    </source>
</evidence>
<reference evidence="9 10" key="1">
    <citation type="submission" date="2018-03" db="EMBL/GenBank/DDBJ databases">
        <title>Genomic Encyclopedia of Archaeal and Bacterial Type Strains, Phase II (KMG-II): from individual species to whole genera.</title>
        <authorList>
            <person name="Goeker M."/>
        </authorList>
    </citation>
    <scope>NUCLEOTIDE SEQUENCE [LARGE SCALE GENOMIC DNA]</scope>
    <source>
        <strain evidence="9 10">DSM 13175</strain>
    </source>
</reference>
<evidence type="ECO:0000313" key="10">
    <source>
        <dbReference type="Proteomes" id="UP000238205"/>
    </source>
</evidence>
<feature type="binding site" evidence="7">
    <location>
        <position position="113"/>
    </location>
    <ligand>
        <name>Zn(2+)</name>
        <dbReference type="ChEBI" id="CHEBI:29105"/>
        <label>1</label>
    </ligand>
</feature>